<dbReference type="EMBL" id="FNOF01000002">
    <property type="protein sequence ID" value="SDW22786.1"/>
    <property type="molecule type" value="Genomic_DNA"/>
</dbReference>
<accession>A0A1H2RTI9</accession>
<dbReference type="STRING" id="28442.SAMN05443574_10257"/>
<dbReference type="AlphaFoldDB" id="A0A1H2RTI9"/>
<feature type="region of interest" description="Disordered" evidence="1">
    <location>
        <begin position="41"/>
        <end position="61"/>
    </location>
</feature>
<evidence type="ECO:0008006" key="4">
    <source>
        <dbReference type="Google" id="ProtNLM"/>
    </source>
</evidence>
<dbReference type="Proteomes" id="UP000182573">
    <property type="component" value="Unassembled WGS sequence"/>
</dbReference>
<sequence>MTDFAEYVTDIVHEPTQADSPGFDLTVADVYEVVEPGRIDFGGGELDPAGVAPHTSEKRNPDDDYEWWTLRAGQYLIEYNESLTGEATVTLQPRTELLERGATHPTLHVAALPRVPLSVGGAGLKLKENARVSTIVETEEMPSNSE</sequence>
<evidence type="ECO:0000313" key="2">
    <source>
        <dbReference type="EMBL" id="SDW22786.1"/>
    </source>
</evidence>
<evidence type="ECO:0000256" key="1">
    <source>
        <dbReference type="SAM" id="MobiDB-lite"/>
    </source>
</evidence>
<reference evidence="2 3" key="1">
    <citation type="submission" date="2016-10" db="EMBL/GenBank/DDBJ databases">
        <authorList>
            <person name="de Groot N.N."/>
        </authorList>
    </citation>
    <scope>NUCLEOTIDE SEQUENCE [LARGE SCALE GENOMIC DNA]</scope>
    <source>
        <strain evidence="2 3">DSM 3756</strain>
    </source>
</reference>
<dbReference type="RefSeq" id="WP_004515283.1">
    <property type="nucleotide sequence ID" value="NZ_FNOF01000002.1"/>
</dbReference>
<evidence type="ECO:0000313" key="3">
    <source>
        <dbReference type="Proteomes" id="UP000182573"/>
    </source>
</evidence>
<protein>
    <recommendedName>
        <fullName evidence="4">dCTP deaminase</fullName>
    </recommendedName>
</protein>
<name>A0A1H2RTI9_HALVA</name>
<proteinExistence type="predicted"/>
<organism evidence="2 3">
    <name type="scientific">Haloarcula vallismortis</name>
    <name type="common">Halobacterium vallismortis</name>
    <dbReference type="NCBI Taxonomy" id="28442"/>
    <lineage>
        <taxon>Archaea</taxon>
        <taxon>Methanobacteriati</taxon>
        <taxon>Methanobacteriota</taxon>
        <taxon>Stenosarchaea group</taxon>
        <taxon>Halobacteria</taxon>
        <taxon>Halobacteriales</taxon>
        <taxon>Haloarculaceae</taxon>
        <taxon>Haloarcula</taxon>
    </lineage>
</organism>
<gene>
    <name evidence="2" type="ORF">SAMN05443574_10257</name>
</gene>